<gene>
    <name evidence="3" type="ORF">SAMN04488108_3870</name>
</gene>
<keyword evidence="1" id="KW-0472">Membrane</keyword>
<feature type="transmembrane region" description="Helical" evidence="1">
    <location>
        <begin position="54"/>
        <end position="73"/>
    </location>
</feature>
<evidence type="ECO:0000259" key="2">
    <source>
        <dbReference type="Pfam" id="PF19762"/>
    </source>
</evidence>
<accession>A0A1M7ZJP0</accession>
<keyword evidence="4" id="KW-1185">Reference proteome</keyword>
<organism evidence="3 4">
    <name type="scientific">Algoriphagus zhangzhouensis</name>
    <dbReference type="NCBI Taxonomy" id="1073327"/>
    <lineage>
        <taxon>Bacteria</taxon>
        <taxon>Pseudomonadati</taxon>
        <taxon>Bacteroidota</taxon>
        <taxon>Cytophagia</taxon>
        <taxon>Cytophagales</taxon>
        <taxon>Cyclobacteriaceae</taxon>
        <taxon>Algoriphagus</taxon>
    </lineage>
</organism>
<feature type="transmembrane region" description="Helical" evidence="1">
    <location>
        <begin position="85"/>
        <end position="104"/>
    </location>
</feature>
<sequence length="112" mass="12084">MASEILIPFIVFSCIFGIVYLYLTTRNKERMALIEKGADATLFNSGKKFGVGEVVLNFAFLAIGIGVGVLMGALLEQGGMDSDVSYPACIFIFAGLGLVTSFFINRKLSKSE</sequence>
<protein>
    <recommendedName>
        <fullName evidence="2">DUF6249 domain-containing protein</fullName>
    </recommendedName>
</protein>
<name>A0A1M7ZJP0_9BACT</name>
<dbReference type="AlphaFoldDB" id="A0A1M7ZJP0"/>
<dbReference type="EMBL" id="FRXN01000006">
    <property type="protein sequence ID" value="SHO65111.1"/>
    <property type="molecule type" value="Genomic_DNA"/>
</dbReference>
<dbReference type="RefSeq" id="WP_073573459.1">
    <property type="nucleotide sequence ID" value="NZ_FRXN01000006.1"/>
</dbReference>
<keyword evidence="1" id="KW-0812">Transmembrane</keyword>
<dbReference type="Pfam" id="PF19762">
    <property type="entry name" value="DUF6249"/>
    <property type="match status" value="1"/>
</dbReference>
<feature type="transmembrane region" description="Helical" evidence="1">
    <location>
        <begin position="6"/>
        <end position="23"/>
    </location>
</feature>
<proteinExistence type="predicted"/>
<keyword evidence="1" id="KW-1133">Transmembrane helix</keyword>
<feature type="domain" description="DUF6249" evidence="2">
    <location>
        <begin position="8"/>
        <end position="106"/>
    </location>
</feature>
<dbReference type="Proteomes" id="UP000184609">
    <property type="component" value="Unassembled WGS sequence"/>
</dbReference>
<evidence type="ECO:0000256" key="1">
    <source>
        <dbReference type="SAM" id="Phobius"/>
    </source>
</evidence>
<dbReference type="InterPro" id="IPR046216">
    <property type="entry name" value="DUF6249"/>
</dbReference>
<dbReference type="STRING" id="1073327.SAMN04488108_3870"/>
<dbReference type="OrthoDB" id="679295at2"/>
<evidence type="ECO:0000313" key="3">
    <source>
        <dbReference type="EMBL" id="SHO65111.1"/>
    </source>
</evidence>
<reference evidence="4" key="1">
    <citation type="submission" date="2016-12" db="EMBL/GenBank/DDBJ databases">
        <authorList>
            <person name="Varghese N."/>
            <person name="Submissions S."/>
        </authorList>
    </citation>
    <scope>NUCLEOTIDE SEQUENCE [LARGE SCALE GENOMIC DNA]</scope>
    <source>
        <strain evidence="4">DSM 25035</strain>
    </source>
</reference>
<evidence type="ECO:0000313" key="4">
    <source>
        <dbReference type="Proteomes" id="UP000184609"/>
    </source>
</evidence>